<proteinExistence type="predicted"/>
<dbReference type="Proteomes" id="UP000216024">
    <property type="component" value="Unassembled WGS sequence"/>
</dbReference>
<dbReference type="RefSeq" id="WP_095132933.1">
    <property type="nucleotide sequence ID" value="NZ_NIBG01000005.1"/>
</dbReference>
<dbReference type="InterPro" id="IPR017896">
    <property type="entry name" value="4Fe4S_Fe-S-bd"/>
</dbReference>
<sequence>MGLKMNYKEFNNALEELSRNYKIYAPINMNGKGRFSGTDVVGYGEINKIEDAVFGLKSYYSPKEIVFPIRQTLFYFGDDEVKEPKVDDKDTIILLRPCDINGIERLDSIFLHNGTYEDIYYKKLRDKVKFFMIECAEGFDTCFCVAMKANKTDNYSVGMRVKNGEIYLHIKDKDLEEVFGNLGDEVDFKPDFIEKNKIEVNVPDPEKLTIDIFEHEVWKEYDERCIACGRCNTSCITCSCFTMQDVFYDSNQKVGERRRAWTGCHVDGFTDMAGGHSFRQKNGARMRFKTLHKVSDFHKRFGCNMTVGCGRCDDVCPQYISLSKCINKLYDIVEGGPKNE</sequence>
<comment type="caution">
    <text evidence="2">The sequence shown here is derived from an EMBL/GenBank/DDBJ whole genome shotgun (WGS) entry which is preliminary data.</text>
</comment>
<organism evidence="2 3">
    <name type="scientific">Anaeromicrobium sediminis</name>
    <dbReference type="NCBI Taxonomy" id="1478221"/>
    <lineage>
        <taxon>Bacteria</taxon>
        <taxon>Bacillati</taxon>
        <taxon>Bacillota</taxon>
        <taxon>Clostridia</taxon>
        <taxon>Peptostreptococcales</taxon>
        <taxon>Thermotaleaceae</taxon>
        <taxon>Anaeromicrobium</taxon>
    </lineage>
</organism>
<name>A0A267MK78_9FIRM</name>
<dbReference type="PANTHER" id="PTHR40447">
    <property type="entry name" value="ANAEROBIC SULFITE REDUCTASE SUBUNIT A"/>
    <property type="match status" value="1"/>
</dbReference>
<protein>
    <submittedName>
        <fullName evidence="2">Anaerobic sulfite reductase subunit A</fullName>
    </submittedName>
</protein>
<dbReference type="Pfam" id="PF17179">
    <property type="entry name" value="Fer4_22"/>
    <property type="match status" value="1"/>
</dbReference>
<reference evidence="2 3" key="1">
    <citation type="submission" date="2017-06" db="EMBL/GenBank/DDBJ databases">
        <title>Draft genome sequence of anaerobic fermentative bacterium Anaeromicrobium sediminis DY2726D isolated from West Pacific Ocean sediments.</title>
        <authorList>
            <person name="Zeng X."/>
        </authorList>
    </citation>
    <scope>NUCLEOTIDE SEQUENCE [LARGE SCALE GENOMIC DNA]</scope>
    <source>
        <strain evidence="2 3">DY2726D</strain>
    </source>
</reference>
<accession>A0A267MK78</accession>
<dbReference type="EMBL" id="NIBG01000005">
    <property type="protein sequence ID" value="PAB59979.1"/>
    <property type="molecule type" value="Genomic_DNA"/>
</dbReference>
<dbReference type="PANTHER" id="PTHR40447:SF1">
    <property type="entry name" value="ANAEROBIC SULFITE REDUCTASE SUBUNIT A"/>
    <property type="match status" value="1"/>
</dbReference>
<evidence type="ECO:0000313" key="2">
    <source>
        <dbReference type="EMBL" id="PAB59979.1"/>
    </source>
</evidence>
<gene>
    <name evidence="2" type="ORF">CCE28_07790</name>
</gene>
<dbReference type="PROSITE" id="PS51379">
    <property type="entry name" value="4FE4S_FER_2"/>
    <property type="match status" value="1"/>
</dbReference>
<dbReference type="OrthoDB" id="9795302at2"/>
<feature type="domain" description="4Fe-4S ferredoxin-type" evidence="1">
    <location>
        <begin position="215"/>
        <end position="246"/>
    </location>
</feature>
<evidence type="ECO:0000259" key="1">
    <source>
        <dbReference type="PROSITE" id="PS51379"/>
    </source>
</evidence>
<evidence type="ECO:0000313" key="3">
    <source>
        <dbReference type="Proteomes" id="UP000216024"/>
    </source>
</evidence>
<dbReference type="InterPro" id="IPR014259">
    <property type="entry name" value="Sulphite_reductase_A"/>
</dbReference>
<dbReference type="NCBIfam" id="TIGR02910">
    <property type="entry name" value="sulfite_red_A"/>
    <property type="match status" value="1"/>
</dbReference>
<keyword evidence="3" id="KW-1185">Reference proteome</keyword>
<dbReference type="AlphaFoldDB" id="A0A267MK78"/>
<dbReference type="SUPFAM" id="SSF46548">
    <property type="entry name" value="alpha-helical ferredoxin"/>
    <property type="match status" value="1"/>
</dbReference>